<comment type="caution">
    <text evidence="1">The sequence shown here is derived from an EMBL/GenBank/DDBJ whole genome shotgun (WGS) entry which is preliminary data.</text>
</comment>
<name>A0ABX3ZG47_9BACL</name>
<protein>
    <recommendedName>
        <fullName evidence="3">Lipoprotein</fullName>
    </recommendedName>
</protein>
<gene>
    <name evidence="1" type="ORF">CBM15_12170</name>
</gene>
<dbReference type="PROSITE" id="PS51257">
    <property type="entry name" value="PROKAR_LIPOPROTEIN"/>
    <property type="match status" value="1"/>
</dbReference>
<evidence type="ECO:0000313" key="1">
    <source>
        <dbReference type="EMBL" id="OUZ38503.1"/>
    </source>
</evidence>
<organism evidence="1 2">
    <name type="scientific">Solibacillus kalamii</name>
    <dbReference type="NCBI Taxonomy" id="1748298"/>
    <lineage>
        <taxon>Bacteria</taxon>
        <taxon>Bacillati</taxon>
        <taxon>Bacillota</taxon>
        <taxon>Bacilli</taxon>
        <taxon>Bacillales</taxon>
        <taxon>Caryophanaceae</taxon>
        <taxon>Solibacillus</taxon>
    </lineage>
</organism>
<accession>A0ABX3ZG47</accession>
<sequence>MKQFILILSVILLTACSNETHSIYGEIKSIEADHINIGCSDLVRKLDKSKDDIGYSCAIKITDETMIKTQAGDALTFEELAENNEVSVYMEEPITLSAVSERLTFKAKEITVFENK</sequence>
<dbReference type="RefSeq" id="WP_087617737.1">
    <property type="nucleotide sequence ID" value="NZ_JAFBEY010000006.1"/>
</dbReference>
<dbReference type="Proteomes" id="UP000196594">
    <property type="component" value="Unassembled WGS sequence"/>
</dbReference>
<evidence type="ECO:0008006" key="3">
    <source>
        <dbReference type="Google" id="ProtNLM"/>
    </source>
</evidence>
<keyword evidence="2" id="KW-1185">Reference proteome</keyword>
<evidence type="ECO:0000313" key="2">
    <source>
        <dbReference type="Proteomes" id="UP000196594"/>
    </source>
</evidence>
<reference evidence="1 2" key="1">
    <citation type="journal article" date="2017" name="Int. J. Syst. Evol. Microbiol.">
        <title>Solibacillus kalamii sp. nov., isolated from a high-efficiency particulate arrestance filter system used in the International Space Station.</title>
        <authorList>
            <person name="Checinska Sielaff A."/>
            <person name="Kumar R.M."/>
            <person name="Pal D."/>
            <person name="Mayilraj S."/>
            <person name="Venkateswaran K."/>
        </authorList>
    </citation>
    <scope>NUCLEOTIDE SEQUENCE [LARGE SCALE GENOMIC DNA]</scope>
    <source>
        <strain evidence="1 2">ISSFR-015</strain>
    </source>
</reference>
<proteinExistence type="predicted"/>
<dbReference type="EMBL" id="NHNT01000008">
    <property type="protein sequence ID" value="OUZ38503.1"/>
    <property type="molecule type" value="Genomic_DNA"/>
</dbReference>